<name>A0A4T0V583_9NEIS</name>
<dbReference type="InterPro" id="IPR001926">
    <property type="entry name" value="TrpB-like_PALP"/>
</dbReference>
<dbReference type="GO" id="GO:0036088">
    <property type="term" value="P:D-serine catabolic process"/>
    <property type="evidence" value="ECO:0007669"/>
    <property type="project" value="TreeGrafter"/>
</dbReference>
<dbReference type="HAMAP" id="MF_01030">
    <property type="entry name" value="D_Ser_dehydrat"/>
    <property type="match status" value="1"/>
</dbReference>
<sequence length="431" mass="44572">MLGSQVAAESVLFGALRAYQETCWINPSRVAAAGALADVPLDAAALDTARARLARHAETLARLFGQEEGGGVIESPLVCLPRLQAAMGAGQGALWMKLDSHLPLAGSVKARGGFYEVLAHAEALALAHRLPVDGALTLDAPECRALFARHKVAVGSTGNLGFAIGTLAARLGFAATVHMSADAREWKKARLRAAGVNVVEHTGDYGAAVAAGRAEAAADIGCHFVDDENSLALFTGYALAGAEVARQLAQAGEVIAPERPLAVYLPCGVGGAPGGIAYGLKLAFGDAVRCYFAEPTHSPAMLFGLASGLFENASVYDLGLDNATRADGLAVARPSALVSRALFRLVDGCYTVDDGVLYRLQAALAESENLRLEPSALAGVPGMLRVNDSLPLGTLHLAWATGGAQVPEEVMAADLAEGVRQLSLGVPLWHA</sequence>
<evidence type="ECO:0000256" key="1">
    <source>
        <dbReference type="ARBA" id="ARBA00001933"/>
    </source>
</evidence>
<comment type="caution">
    <text evidence="6">The sequence shown here is derived from an EMBL/GenBank/DDBJ whole genome shotgun (WGS) entry which is preliminary data.</text>
</comment>
<dbReference type="NCBIfam" id="TIGR02035">
    <property type="entry name" value="D_Ser_am_lyase"/>
    <property type="match status" value="1"/>
</dbReference>
<dbReference type="Pfam" id="PF00291">
    <property type="entry name" value="PALP"/>
    <property type="match status" value="1"/>
</dbReference>
<gene>
    <name evidence="4" type="primary">dsdA</name>
    <name evidence="6" type="ORF">E5K04_00305</name>
</gene>
<dbReference type="AlphaFoldDB" id="A0A4T0V583"/>
<dbReference type="SUPFAM" id="SSF53686">
    <property type="entry name" value="Tryptophan synthase beta subunit-like PLP-dependent enzymes"/>
    <property type="match status" value="1"/>
</dbReference>
<evidence type="ECO:0000256" key="3">
    <source>
        <dbReference type="ARBA" id="ARBA00023239"/>
    </source>
</evidence>
<dbReference type="GO" id="GO:0016836">
    <property type="term" value="F:hydro-lyase activity"/>
    <property type="evidence" value="ECO:0007669"/>
    <property type="project" value="UniProtKB-UniRule"/>
</dbReference>
<feature type="domain" description="Tryptophan synthase beta chain-like PALP" evidence="5">
    <location>
        <begin position="72"/>
        <end position="391"/>
    </location>
</feature>
<reference evidence="6 7" key="1">
    <citation type="submission" date="2019-04" db="EMBL/GenBank/DDBJ databases">
        <title>Crenobacter sp. nov.</title>
        <authorList>
            <person name="Shi S."/>
        </authorList>
    </citation>
    <scope>NUCLEOTIDE SEQUENCE [LARGE SCALE GENOMIC DNA]</scope>
    <source>
        <strain evidence="6 7">GY 70310</strain>
    </source>
</reference>
<dbReference type="InterPro" id="IPR050147">
    <property type="entry name" value="Ser/Thr_Dehydratase"/>
</dbReference>
<protein>
    <recommendedName>
        <fullName evidence="4">Probable D-serine dehydratase</fullName>
        <ecNumber evidence="4">4.3.1.18</ecNumber>
    </recommendedName>
    <alternativeName>
        <fullName evidence="4">D-serine deaminase</fullName>
        <shortName evidence="4">DSD</shortName>
    </alternativeName>
</protein>
<dbReference type="Proteomes" id="UP000308891">
    <property type="component" value="Unassembled WGS sequence"/>
</dbReference>
<dbReference type="PANTHER" id="PTHR48078:SF9">
    <property type="entry name" value="D-SERINE DEHYDRATASE"/>
    <property type="match status" value="1"/>
</dbReference>
<dbReference type="PANTHER" id="PTHR48078">
    <property type="entry name" value="THREONINE DEHYDRATASE, MITOCHONDRIAL-RELATED"/>
    <property type="match status" value="1"/>
</dbReference>
<accession>A0A4T0V583</accession>
<dbReference type="GO" id="GO:0030170">
    <property type="term" value="F:pyridoxal phosphate binding"/>
    <property type="evidence" value="ECO:0007669"/>
    <property type="project" value="InterPro"/>
</dbReference>
<dbReference type="RefSeq" id="WP_136550905.1">
    <property type="nucleotide sequence ID" value="NZ_STGJ01000001.1"/>
</dbReference>
<dbReference type="GO" id="GO:0008721">
    <property type="term" value="F:D-serine ammonia-lyase activity"/>
    <property type="evidence" value="ECO:0007669"/>
    <property type="project" value="UniProtKB-EC"/>
</dbReference>
<comment type="similarity">
    <text evidence="4">Belongs to the serine/threonine dehydratase family. DsdA subfamily.</text>
</comment>
<dbReference type="GO" id="GO:0009097">
    <property type="term" value="P:isoleucine biosynthetic process"/>
    <property type="evidence" value="ECO:0007669"/>
    <property type="project" value="TreeGrafter"/>
</dbReference>
<dbReference type="EMBL" id="STGJ01000001">
    <property type="protein sequence ID" value="TIC86894.1"/>
    <property type="molecule type" value="Genomic_DNA"/>
</dbReference>
<dbReference type="InterPro" id="IPR036052">
    <property type="entry name" value="TrpB-like_PALP_sf"/>
</dbReference>
<evidence type="ECO:0000313" key="7">
    <source>
        <dbReference type="Proteomes" id="UP000308891"/>
    </source>
</evidence>
<proteinExistence type="inferred from homology"/>
<keyword evidence="3 4" id="KW-0456">Lyase</keyword>
<comment type="catalytic activity">
    <reaction evidence="4">
        <text>D-serine = pyruvate + NH4(+)</text>
        <dbReference type="Rhea" id="RHEA:13977"/>
        <dbReference type="ChEBI" id="CHEBI:15361"/>
        <dbReference type="ChEBI" id="CHEBI:28938"/>
        <dbReference type="ChEBI" id="CHEBI:35247"/>
        <dbReference type="EC" id="4.3.1.18"/>
    </reaction>
</comment>
<feature type="modified residue" description="N6-(pyridoxal phosphate)lysine" evidence="4">
    <location>
        <position position="109"/>
    </location>
</feature>
<dbReference type="InterPro" id="IPR011780">
    <property type="entry name" value="D_Ser_am_lyase"/>
</dbReference>
<dbReference type="OrthoDB" id="9780546at2"/>
<keyword evidence="7" id="KW-1185">Reference proteome</keyword>
<evidence type="ECO:0000259" key="5">
    <source>
        <dbReference type="Pfam" id="PF00291"/>
    </source>
</evidence>
<comment type="cofactor">
    <cofactor evidence="1 4">
        <name>pyridoxal 5'-phosphate</name>
        <dbReference type="ChEBI" id="CHEBI:597326"/>
    </cofactor>
</comment>
<evidence type="ECO:0000256" key="2">
    <source>
        <dbReference type="ARBA" id="ARBA00022898"/>
    </source>
</evidence>
<evidence type="ECO:0000256" key="4">
    <source>
        <dbReference type="HAMAP-Rule" id="MF_01030"/>
    </source>
</evidence>
<dbReference type="Gene3D" id="3.40.50.1100">
    <property type="match status" value="2"/>
</dbReference>
<evidence type="ECO:0000313" key="6">
    <source>
        <dbReference type="EMBL" id="TIC86894.1"/>
    </source>
</evidence>
<organism evidence="6 7">
    <name type="scientific">Crenobacter intestini</name>
    <dbReference type="NCBI Taxonomy" id="2563443"/>
    <lineage>
        <taxon>Bacteria</taxon>
        <taxon>Pseudomonadati</taxon>
        <taxon>Pseudomonadota</taxon>
        <taxon>Betaproteobacteria</taxon>
        <taxon>Neisseriales</taxon>
        <taxon>Neisseriaceae</taxon>
        <taxon>Crenobacter</taxon>
    </lineage>
</organism>
<keyword evidence="2 4" id="KW-0663">Pyridoxal phosphate</keyword>
<dbReference type="NCBIfam" id="NF002823">
    <property type="entry name" value="PRK02991.1"/>
    <property type="match status" value="1"/>
</dbReference>
<dbReference type="EC" id="4.3.1.18" evidence="4"/>